<organism evidence="6 7">
    <name type="scientific">Candidatus Acetatifactor stercoripullorum</name>
    <dbReference type="NCBI Taxonomy" id="2838414"/>
    <lineage>
        <taxon>Bacteria</taxon>
        <taxon>Bacillati</taxon>
        <taxon>Bacillota</taxon>
        <taxon>Clostridia</taxon>
        <taxon>Lachnospirales</taxon>
        <taxon>Lachnospiraceae</taxon>
        <taxon>Acetatifactor</taxon>
    </lineage>
</organism>
<keyword evidence="6" id="KW-0966">Cell projection</keyword>
<dbReference type="EMBL" id="DXGH01000035">
    <property type="protein sequence ID" value="HIW81127.1"/>
    <property type="molecule type" value="Genomic_DNA"/>
</dbReference>
<reference evidence="6" key="1">
    <citation type="journal article" date="2021" name="PeerJ">
        <title>Extensive microbial diversity within the chicken gut microbiome revealed by metagenomics and culture.</title>
        <authorList>
            <person name="Gilroy R."/>
            <person name="Ravi A."/>
            <person name="Getino M."/>
            <person name="Pursley I."/>
            <person name="Horton D.L."/>
            <person name="Alikhan N.F."/>
            <person name="Baker D."/>
            <person name="Gharbi K."/>
            <person name="Hall N."/>
            <person name="Watson M."/>
            <person name="Adriaenssens E.M."/>
            <person name="Foster-Nyarko E."/>
            <person name="Jarju S."/>
            <person name="Secka A."/>
            <person name="Antonio M."/>
            <person name="Oren A."/>
            <person name="Chaudhuri R.R."/>
            <person name="La Ragione R."/>
            <person name="Hildebrand F."/>
            <person name="Pallen M.J."/>
        </authorList>
    </citation>
    <scope>NUCLEOTIDE SEQUENCE</scope>
    <source>
        <strain evidence="6">CHK195-6426</strain>
    </source>
</reference>
<gene>
    <name evidence="6" type="ORF">H9742_06280</name>
</gene>
<dbReference type="GO" id="GO:0044780">
    <property type="term" value="P:bacterial-type flagellum assembly"/>
    <property type="evidence" value="ECO:0007669"/>
    <property type="project" value="InterPro"/>
</dbReference>
<dbReference type="Gene3D" id="1.20.120.340">
    <property type="entry name" value="Flagellar protein FliS"/>
    <property type="match status" value="1"/>
</dbReference>
<evidence type="ECO:0000256" key="1">
    <source>
        <dbReference type="ARBA" id="ARBA00004514"/>
    </source>
</evidence>
<dbReference type="PANTHER" id="PTHR34773:SF1">
    <property type="entry name" value="FLAGELLAR SECRETION CHAPERONE FLIS"/>
    <property type="match status" value="1"/>
</dbReference>
<keyword evidence="3" id="KW-0963">Cytoplasm</keyword>
<keyword evidence="4" id="KW-1005">Bacterial flagellum biogenesis</keyword>
<accession>A0A9D1R6T0</accession>
<dbReference type="Proteomes" id="UP000824265">
    <property type="component" value="Unassembled WGS sequence"/>
</dbReference>
<keyword evidence="5" id="KW-0143">Chaperone</keyword>
<keyword evidence="6" id="KW-0282">Flagellum</keyword>
<evidence type="ECO:0000313" key="6">
    <source>
        <dbReference type="EMBL" id="HIW81127.1"/>
    </source>
</evidence>
<sequence length="158" mass="17990">MTKEQKQEFTRRITQANSTQLIVILYEMLLLYLEEGAQAHASEDRDAFREAIRKARGCLNELLASLNPNYEPAPALLRLYLFCIRRLAYGEVRNDSKVLEEIEKVIRPLHDAYEKIAPQNENGPVMNNSQAVYAGLTYGRNTLTENMADQGANRGMLV</sequence>
<comment type="caution">
    <text evidence="6">The sequence shown here is derived from an EMBL/GenBank/DDBJ whole genome shotgun (WGS) entry which is preliminary data.</text>
</comment>
<dbReference type="PANTHER" id="PTHR34773">
    <property type="entry name" value="FLAGELLAR SECRETION CHAPERONE FLIS"/>
    <property type="match status" value="1"/>
</dbReference>
<evidence type="ECO:0000313" key="7">
    <source>
        <dbReference type="Proteomes" id="UP000824265"/>
    </source>
</evidence>
<comment type="similarity">
    <text evidence="2">Belongs to the FliS family.</text>
</comment>
<dbReference type="CDD" id="cd16098">
    <property type="entry name" value="FliS"/>
    <property type="match status" value="1"/>
</dbReference>
<dbReference type="GO" id="GO:0005829">
    <property type="term" value="C:cytosol"/>
    <property type="evidence" value="ECO:0007669"/>
    <property type="project" value="UniProtKB-SubCell"/>
</dbReference>
<evidence type="ECO:0000256" key="2">
    <source>
        <dbReference type="ARBA" id="ARBA00008787"/>
    </source>
</evidence>
<protein>
    <submittedName>
        <fullName evidence="6">Flagellar protein FliS</fullName>
    </submittedName>
</protein>
<name>A0A9D1R6T0_9FIRM</name>
<evidence type="ECO:0000256" key="5">
    <source>
        <dbReference type="ARBA" id="ARBA00023186"/>
    </source>
</evidence>
<dbReference type="SUPFAM" id="SSF101116">
    <property type="entry name" value="Flagellar export chaperone FliS"/>
    <property type="match status" value="1"/>
</dbReference>
<dbReference type="AlphaFoldDB" id="A0A9D1R6T0"/>
<dbReference type="GO" id="GO:0071973">
    <property type="term" value="P:bacterial-type flagellum-dependent cell motility"/>
    <property type="evidence" value="ECO:0007669"/>
    <property type="project" value="TreeGrafter"/>
</dbReference>
<keyword evidence="6" id="KW-0969">Cilium</keyword>
<proteinExistence type="inferred from homology"/>
<reference evidence="6" key="2">
    <citation type="submission" date="2021-04" db="EMBL/GenBank/DDBJ databases">
        <authorList>
            <person name="Gilroy R."/>
        </authorList>
    </citation>
    <scope>NUCLEOTIDE SEQUENCE</scope>
    <source>
        <strain evidence="6">CHK195-6426</strain>
    </source>
</reference>
<evidence type="ECO:0000256" key="4">
    <source>
        <dbReference type="ARBA" id="ARBA00022795"/>
    </source>
</evidence>
<comment type="subcellular location">
    <subcellularLocation>
        <location evidence="1">Cytoplasm</location>
        <location evidence="1">Cytosol</location>
    </subcellularLocation>
</comment>
<dbReference type="InterPro" id="IPR003713">
    <property type="entry name" value="FliS"/>
</dbReference>
<dbReference type="Pfam" id="PF02561">
    <property type="entry name" value="FliS"/>
    <property type="match status" value="1"/>
</dbReference>
<dbReference type="InterPro" id="IPR036584">
    <property type="entry name" value="FliS_sf"/>
</dbReference>
<evidence type="ECO:0000256" key="3">
    <source>
        <dbReference type="ARBA" id="ARBA00022490"/>
    </source>
</evidence>